<feature type="transmembrane region" description="Helical" evidence="1">
    <location>
        <begin position="7"/>
        <end position="29"/>
    </location>
</feature>
<evidence type="ECO:0000313" key="3">
    <source>
        <dbReference type="Proteomes" id="UP000523795"/>
    </source>
</evidence>
<accession>A0ABX1JSI9</accession>
<name>A0ABX1JSI9_9MICC</name>
<dbReference type="Proteomes" id="UP000523795">
    <property type="component" value="Unassembled WGS sequence"/>
</dbReference>
<reference evidence="2 3" key="1">
    <citation type="submission" date="2020-04" db="EMBL/GenBank/DDBJ databases">
        <authorList>
            <person name="Liu S."/>
        </authorList>
    </citation>
    <scope>NUCLEOTIDE SEQUENCE [LARGE SCALE GENOMIC DNA]</scope>
    <source>
        <strain evidence="2 3">CGMCC 1.15091</strain>
    </source>
</reference>
<keyword evidence="1" id="KW-1133">Transmembrane helix</keyword>
<keyword evidence="1" id="KW-0472">Membrane</keyword>
<proteinExistence type="predicted"/>
<sequence length="75" mass="7708">MPSRPHAGTIVWGLVAIAVGLLVLAGLWWDISFSLGYVLIALLIGSGLALVAAGIVSLVRGRGAGRGPDETESRL</sequence>
<protein>
    <submittedName>
        <fullName evidence="2">Uncharacterized protein</fullName>
    </submittedName>
</protein>
<organism evidence="2 3">
    <name type="scientific">Arthrobacter deserti</name>
    <dbReference type="NCBI Taxonomy" id="1742687"/>
    <lineage>
        <taxon>Bacteria</taxon>
        <taxon>Bacillati</taxon>
        <taxon>Actinomycetota</taxon>
        <taxon>Actinomycetes</taxon>
        <taxon>Micrococcales</taxon>
        <taxon>Micrococcaceae</taxon>
        <taxon>Arthrobacter</taxon>
    </lineage>
</organism>
<dbReference type="EMBL" id="JAAZSR010000455">
    <property type="protein sequence ID" value="NKX52238.1"/>
    <property type="molecule type" value="Genomic_DNA"/>
</dbReference>
<feature type="transmembrane region" description="Helical" evidence="1">
    <location>
        <begin position="35"/>
        <end position="59"/>
    </location>
</feature>
<keyword evidence="1" id="KW-0812">Transmembrane</keyword>
<gene>
    <name evidence="2" type="ORF">HER39_17015</name>
</gene>
<evidence type="ECO:0000256" key="1">
    <source>
        <dbReference type="SAM" id="Phobius"/>
    </source>
</evidence>
<evidence type="ECO:0000313" key="2">
    <source>
        <dbReference type="EMBL" id="NKX52238.1"/>
    </source>
</evidence>
<comment type="caution">
    <text evidence="2">The sequence shown here is derived from an EMBL/GenBank/DDBJ whole genome shotgun (WGS) entry which is preliminary data.</text>
</comment>
<keyword evidence="3" id="KW-1185">Reference proteome</keyword>